<dbReference type="STRING" id="1802206.A3D35_02800"/>
<evidence type="ECO:0000256" key="2">
    <source>
        <dbReference type="ARBA" id="ARBA00022692"/>
    </source>
</evidence>
<feature type="transmembrane region" description="Helical" evidence="6">
    <location>
        <begin position="272"/>
        <end position="292"/>
    </location>
</feature>
<evidence type="ECO:0000256" key="3">
    <source>
        <dbReference type="ARBA" id="ARBA00022960"/>
    </source>
</evidence>
<dbReference type="Proteomes" id="UP000176421">
    <property type="component" value="Unassembled WGS sequence"/>
</dbReference>
<feature type="transmembrane region" description="Helical" evidence="6">
    <location>
        <begin position="163"/>
        <end position="180"/>
    </location>
</feature>
<comment type="subcellular location">
    <subcellularLocation>
        <location evidence="1">Membrane</location>
        <topology evidence="1">Multi-pass membrane protein</topology>
    </subcellularLocation>
</comment>
<reference evidence="7 8" key="1">
    <citation type="journal article" date="2016" name="Nat. Commun.">
        <title>Thousands of microbial genomes shed light on interconnected biogeochemical processes in an aquifer system.</title>
        <authorList>
            <person name="Anantharaman K."/>
            <person name="Brown C.T."/>
            <person name="Hug L.A."/>
            <person name="Sharon I."/>
            <person name="Castelle C.J."/>
            <person name="Probst A.J."/>
            <person name="Thomas B.C."/>
            <person name="Singh A."/>
            <person name="Wilkins M.J."/>
            <person name="Karaoz U."/>
            <person name="Brodie E.L."/>
            <person name="Williams K.H."/>
            <person name="Hubbard S.S."/>
            <person name="Banfield J.F."/>
        </authorList>
    </citation>
    <scope>NUCLEOTIDE SEQUENCE [LARGE SCALE GENOMIC DNA]</scope>
</reference>
<feature type="transmembrane region" description="Helical" evidence="6">
    <location>
        <begin position="304"/>
        <end position="322"/>
    </location>
</feature>
<evidence type="ECO:0000256" key="4">
    <source>
        <dbReference type="ARBA" id="ARBA00022989"/>
    </source>
</evidence>
<dbReference type="PANTHER" id="PTHR30474">
    <property type="entry name" value="CELL CYCLE PROTEIN"/>
    <property type="match status" value="1"/>
</dbReference>
<sequence length="367" mass="41871">MFFSINNFKKLDWVLVISSVLLTCFGLAAIFSTSLAKDDYSNFIKQLIFFVVGLLLMFLISFFDYRILRNNSYLILTFYFISIALLIGVFFLAPSIRGTNRWYKIGDISLDPLEPAKIVLIILLAKYFSMRHVEMYKLRHIVISGLYFFFMAFLVFLRPNLGGAIILTLIWLGILLVSGIKLRHFIVLSVCFILVSTFAWFFMLHDYQKDRILSFLFPYDVLGSSWSQTQTKISIGSGRILGMGIGNDSQVQYGFLPEPHTDFIFSVIAEEWGLIGMILLFALYLVLIFRILQIAVRSDSNFPRLFAVGFSILLIVQFTINIGMNLSLLPVVGIYLPFISYGGSGLIADFICLGILQSIYKRQSVNY</sequence>
<keyword evidence="4 6" id="KW-1133">Transmembrane helix</keyword>
<dbReference type="EMBL" id="MHOS01000045">
    <property type="protein sequence ID" value="OGZ67073.1"/>
    <property type="molecule type" value="Genomic_DNA"/>
</dbReference>
<dbReference type="GO" id="GO:0015648">
    <property type="term" value="F:lipid-linked peptidoglycan transporter activity"/>
    <property type="evidence" value="ECO:0007669"/>
    <property type="project" value="TreeGrafter"/>
</dbReference>
<name>A0A1G2HX67_9BACT</name>
<keyword evidence="3" id="KW-0133">Cell shape</keyword>
<keyword evidence="5 6" id="KW-0472">Membrane</keyword>
<protein>
    <recommendedName>
        <fullName evidence="9">Rod shape-determining protein RodA</fullName>
    </recommendedName>
</protein>
<dbReference type="GO" id="GO:0051301">
    <property type="term" value="P:cell division"/>
    <property type="evidence" value="ECO:0007669"/>
    <property type="project" value="InterPro"/>
</dbReference>
<proteinExistence type="predicted"/>
<feature type="transmembrane region" description="Helical" evidence="6">
    <location>
        <begin position="12"/>
        <end position="31"/>
    </location>
</feature>
<feature type="transmembrane region" description="Helical" evidence="6">
    <location>
        <begin position="43"/>
        <end position="65"/>
    </location>
</feature>
<dbReference type="GO" id="GO:0032153">
    <property type="term" value="C:cell division site"/>
    <property type="evidence" value="ECO:0007669"/>
    <property type="project" value="TreeGrafter"/>
</dbReference>
<evidence type="ECO:0000256" key="1">
    <source>
        <dbReference type="ARBA" id="ARBA00004141"/>
    </source>
</evidence>
<evidence type="ECO:0008006" key="9">
    <source>
        <dbReference type="Google" id="ProtNLM"/>
    </source>
</evidence>
<feature type="transmembrane region" description="Helical" evidence="6">
    <location>
        <begin position="141"/>
        <end position="157"/>
    </location>
</feature>
<dbReference type="Pfam" id="PF01098">
    <property type="entry name" value="FTSW_RODA_SPOVE"/>
    <property type="match status" value="1"/>
</dbReference>
<evidence type="ECO:0000313" key="8">
    <source>
        <dbReference type="Proteomes" id="UP000176421"/>
    </source>
</evidence>
<accession>A0A1G2HX67</accession>
<feature type="transmembrane region" description="Helical" evidence="6">
    <location>
        <begin position="72"/>
        <end position="93"/>
    </location>
</feature>
<dbReference type="AlphaFoldDB" id="A0A1G2HX67"/>
<organism evidence="7 8">
    <name type="scientific">Candidatus Staskawiczbacteria bacterium RIFCSPHIGHO2_02_FULL_34_9</name>
    <dbReference type="NCBI Taxonomy" id="1802206"/>
    <lineage>
        <taxon>Bacteria</taxon>
        <taxon>Candidatus Staskawicziibacteriota</taxon>
    </lineage>
</organism>
<feature type="transmembrane region" description="Helical" evidence="6">
    <location>
        <begin position="185"/>
        <end position="203"/>
    </location>
</feature>
<gene>
    <name evidence="7" type="ORF">A3D35_02800</name>
</gene>
<evidence type="ECO:0000256" key="6">
    <source>
        <dbReference type="SAM" id="Phobius"/>
    </source>
</evidence>
<comment type="caution">
    <text evidence="7">The sequence shown here is derived from an EMBL/GenBank/DDBJ whole genome shotgun (WGS) entry which is preliminary data.</text>
</comment>
<evidence type="ECO:0000256" key="5">
    <source>
        <dbReference type="ARBA" id="ARBA00023136"/>
    </source>
</evidence>
<feature type="transmembrane region" description="Helical" evidence="6">
    <location>
        <begin position="334"/>
        <end position="356"/>
    </location>
</feature>
<evidence type="ECO:0000313" key="7">
    <source>
        <dbReference type="EMBL" id="OGZ67073.1"/>
    </source>
</evidence>
<keyword evidence="2 6" id="KW-0812">Transmembrane</keyword>
<dbReference type="GO" id="GO:0005886">
    <property type="term" value="C:plasma membrane"/>
    <property type="evidence" value="ECO:0007669"/>
    <property type="project" value="TreeGrafter"/>
</dbReference>
<dbReference type="PANTHER" id="PTHR30474:SF1">
    <property type="entry name" value="PEPTIDOGLYCAN GLYCOSYLTRANSFERASE MRDB"/>
    <property type="match status" value="1"/>
</dbReference>
<dbReference type="InterPro" id="IPR001182">
    <property type="entry name" value="FtsW/RodA"/>
</dbReference>
<dbReference type="GO" id="GO:0008360">
    <property type="term" value="P:regulation of cell shape"/>
    <property type="evidence" value="ECO:0007669"/>
    <property type="project" value="UniProtKB-KW"/>
</dbReference>